<evidence type="ECO:0000256" key="2">
    <source>
        <dbReference type="SAM" id="MobiDB-lite"/>
    </source>
</evidence>
<name>A0AA40LR33_CNENI</name>
<dbReference type="EMBL" id="JAULJE010000007">
    <property type="protein sequence ID" value="KAK1340862.1"/>
    <property type="molecule type" value="Genomic_DNA"/>
</dbReference>
<evidence type="ECO:0000313" key="4">
    <source>
        <dbReference type="Proteomes" id="UP001177744"/>
    </source>
</evidence>
<gene>
    <name evidence="3" type="ORF">QTO34_017257</name>
</gene>
<proteinExistence type="predicted"/>
<sequence>MGGLGTEGTGGLGKQACGADGPPMYETKLKELETDIAKKAQSLTDLKQLVRQATKREQKVKKYTEDLEQQASNIEILKHIPEGAETKQGLQRELQILRLANSKLEKEKEELIHQTEVHKDQGGAESTLPEASGLRLTPARTTKRELVPCLRGTRLRKPPQSELPKAQHQCRPTPAIESESVELGACPLRHQAFRKHLAWRRLLKGLVHQQTGTQLPCDESES</sequence>
<feature type="coiled-coil region" evidence="1">
    <location>
        <begin position="29"/>
        <end position="121"/>
    </location>
</feature>
<evidence type="ECO:0000256" key="1">
    <source>
        <dbReference type="SAM" id="Coils"/>
    </source>
</evidence>
<dbReference type="AlphaFoldDB" id="A0AA40LR33"/>
<accession>A0AA40LR33</accession>
<feature type="compositionally biased region" description="Gly residues" evidence="2">
    <location>
        <begin position="1"/>
        <end position="13"/>
    </location>
</feature>
<comment type="caution">
    <text evidence="3">The sequence shown here is derived from an EMBL/GenBank/DDBJ whole genome shotgun (WGS) entry which is preliminary data.</text>
</comment>
<keyword evidence="1" id="KW-0175">Coiled coil</keyword>
<feature type="non-terminal residue" evidence="3">
    <location>
        <position position="222"/>
    </location>
</feature>
<protein>
    <submittedName>
        <fullName evidence="3">Uncharacterized protein</fullName>
    </submittedName>
</protein>
<organism evidence="3 4">
    <name type="scientific">Cnephaeus nilssonii</name>
    <name type="common">Northern bat</name>
    <name type="synonym">Eptesicus nilssonii</name>
    <dbReference type="NCBI Taxonomy" id="3371016"/>
    <lineage>
        <taxon>Eukaryota</taxon>
        <taxon>Metazoa</taxon>
        <taxon>Chordata</taxon>
        <taxon>Craniata</taxon>
        <taxon>Vertebrata</taxon>
        <taxon>Euteleostomi</taxon>
        <taxon>Mammalia</taxon>
        <taxon>Eutheria</taxon>
        <taxon>Laurasiatheria</taxon>
        <taxon>Chiroptera</taxon>
        <taxon>Yangochiroptera</taxon>
        <taxon>Vespertilionidae</taxon>
        <taxon>Cnephaeus</taxon>
    </lineage>
</organism>
<evidence type="ECO:0000313" key="3">
    <source>
        <dbReference type="EMBL" id="KAK1340862.1"/>
    </source>
</evidence>
<reference evidence="3" key="1">
    <citation type="submission" date="2023-06" db="EMBL/GenBank/DDBJ databases">
        <title>Reference genome for the Northern bat (Eptesicus nilssonii), a most northern bat species.</title>
        <authorList>
            <person name="Laine V.N."/>
            <person name="Pulliainen A.T."/>
            <person name="Lilley T.M."/>
        </authorList>
    </citation>
    <scope>NUCLEOTIDE SEQUENCE</scope>
    <source>
        <strain evidence="3">BLF_Eptnil</strain>
        <tissue evidence="3">Kidney</tissue>
    </source>
</reference>
<keyword evidence="4" id="KW-1185">Reference proteome</keyword>
<dbReference type="Proteomes" id="UP001177744">
    <property type="component" value="Unassembled WGS sequence"/>
</dbReference>
<feature type="region of interest" description="Disordered" evidence="2">
    <location>
        <begin position="1"/>
        <end position="21"/>
    </location>
</feature>